<dbReference type="Proteomes" id="UP001432146">
    <property type="component" value="Unassembled WGS sequence"/>
</dbReference>
<organism evidence="8 9">
    <name type="scientific">Tetragonisca angustula</name>
    <dbReference type="NCBI Taxonomy" id="166442"/>
    <lineage>
        <taxon>Eukaryota</taxon>
        <taxon>Metazoa</taxon>
        <taxon>Ecdysozoa</taxon>
        <taxon>Arthropoda</taxon>
        <taxon>Hexapoda</taxon>
        <taxon>Insecta</taxon>
        <taxon>Pterygota</taxon>
        <taxon>Neoptera</taxon>
        <taxon>Endopterygota</taxon>
        <taxon>Hymenoptera</taxon>
        <taxon>Apocrita</taxon>
        <taxon>Aculeata</taxon>
        <taxon>Apoidea</taxon>
        <taxon>Anthophila</taxon>
        <taxon>Apidae</taxon>
        <taxon>Tetragonisca</taxon>
    </lineage>
</organism>
<evidence type="ECO:0000256" key="5">
    <source>
        <dbReference type="ARBA" id="ARBA00065437"/>
    </source>
</evidence>
<evidence type="ECO:0000256" key="6">
    <source>
        <dbReference type="RuleBase" id="RU000572"/>
    </source>
</evidence>
<dbReference type="Pfam" id="PF01294">
    <property type="entry name" value="Ribosomal_L13e"/>
    <property type="match status" value="1"/>
</dbReference>
<protein>
    <recommendedName>
        <fullName evidence="6">60S ribosomal protein L13</fullName>
    </recommendedName>
</protein>
<proteinExistence type="inferred from homology"/>
<dbReference type="PANTHER" id="PTHR11722:SF0">
    <property type="entry name" value="LARGE RIBOSOMAL SUBUNIT PROTEIN EL13"/>
    <property type="match status" value="1"/>
</dbReference>
<reference evidence="8 9" key="1">
    <citation type="submission" date="2024-05" db="EMBL/GenBank/DDBJ databases">
        <title>The nuclear and mitochondrial genome assemblies of Tetragonisca angustula (Apidae: Meliponini), a tiny yet remarkable pollinator in the Neotropics.</title>
        <authorList>
            <person name="Ferrari R."/>
            <person name="Ricardo P.C."/>
            <person name="Dias F.C."/>
            <person name="Araujo N.S."/>
            <person name="Soares D.O."/>
            <person name="Zhou Q.-S."/>
            <person name="Zhu C.-D."/>
            <person name="Coutinho L."/>
            <person name="Airas M.C."/>
            <person name="Batista T.M."/>
        </authorList>
    </citation>
    <scope>NUCLEOTIDE SEQUENCE [LARGE SCALE GENOMIC DNA]</scope>
    <source>
        <strain evidence="8">ASF017062</strain>
        <tissue evidence="8">Abdomen</tissue>
    </source>
</reference>
<dbReference type="PANTHER" id="PTHR11722">
    <property type="entry name" value="60S RIBOSOMAL PROTEIN L13"/>
    <property type="match status" value="1"/>
</dbReference>
<evidence type="ECO:0000256" key="3">
    <source>
        <dbReference type="ARBA" id="ARBA00023274"/>
    </source>
</evidence>
<evidence type="ECO:0000256" key="4">
    <source>
        <dbReference type="ARBA" id="ARBA00058367"/>
    </source>
</evidence>
<dbReference type="HAMAP" id="MF_00499">
    <property type="entry name" value="Ribosomal_eL13"/>
    <property type="match status" value="1"/>
</dbReference>
<dbReference type="FunFam" id="1.20.5.110:FF:000003">
    <property type="entry name" value="60S ribosomal protein L13"/>
    <property type="match status" value="1"/>
</dbReference>
<comment type="function">
    <text evidence="4">Component of the ribosome, a large ribonucleoprotein complex responsible for the synthesis of proteins in the cell. The small ribosomal subunit (SSU) binds messenger RNAs (mRNAs) and translates the encoded message by selecting cognate aminoacyl-transfer RNA (tRNA) molecules. The large subunit (LSU) contains the ribosomal catalytic site termed the peptidyl transferase center (PTC), which catalyzes the formation of peptide bonds, thereby polymerizing the amino acids delivered by tRNAs into a polypeptide chain. The nascent polypeptides leave the ribosome through a tunnel in the LSU and interact with protein factors that function in enzymatic processing, targeting, and the membrane insertion of nascent chains at the exit of the ribosomal tunnel. As part of the LSU, it is probably required for its formation and the maturation of rRNAs.</text>
</comment>
<feature type="region of interest" description="Disordered" evidence="7">
    <location>
        <begin position="194"/>
        <end position="216"/>
    </location>
</feature>
<name>A0AAW0ZXF6_9HYME</name>
<gene>
    <name evidence="8" type="ORF">QLX08_005697</name>
</gene>
<dbReference type="GO" id="GO:0003735">
    <property type="term" value="F:structural constituent of ribosome"/>
    <property type="evidence" value="ECO:0007669"/>
    <property type="project" value="InterPro"/>
</dbReference>
<dbReference type="GO" id="GO:0022625">
    <property type="term" value="C:cytosolic large ribosomal subunit"/>
    <property type="evidence" value="ECO:0007669"/>
    <property type="project" value="TreeGrafter"/>
</dbReference>
<dbReference type="PROSITE" id="PS01104">
    <property type="entry name" value="RIBOSOMAL_L13E"/>
    <property type="match status" value="1"/>
</dbReference>
<comment type="subunit">
    <text evidence="5">Component of the 60S large ribosomal subunit (LSU).</text>
</comment>
<dbReference type="InterPro" id="IPR018256">
    <property type="entry name" value="Ribosomal_eL13_CS"/>
</dbReference>
<dbReference type="EMBL" id="JAWNGG020000098">
    <property type="protein sequence ID" value="KAK9302269.1"/>
    <property type="molecule type" value="Genomic_DNA"/>
</dbReference>
<keyword evidence="2 6" id="KW-0689">Ribosomal protein</keyword>
<dbReference type="GO" id="GO:0003723">
    <property type="term" value="F:RNA binding"/>
    <property type="evidence" value="ECO:0007669"/>
    <property type="project" value="TreeGrafter"/>
</dbReference>
<accession>A0AAW0ZXF6</accession>
<evidence type="ECO:0000256" key="7">
    <source>
        <dbReference type="SAM" id="MobiDB-lite"/>
    </source>
</evidence>
<evidence type="ECO:0000313" key="9">
    <source>
        <dbReference type="Proteomes" id="UP001432146"/>
    </source>
</evidence>
<dbReference type="AlphaFoldDB" id="A0AAW0ZXF6"/>
<evidence type="ECO:0000256" key="1">
    <source>
        <dbReference type="ARBA" id="ARBA00005640"/>
    </source>
</evidence>
<evidence type="ECO:0000256" key="2">
    <source>
        <dbReference type="ARBA" id="ARBA00022980"/>
    </source>
</evidence>
<dbReference type="GO" id="GO:0006412">
    <property type="term" value="P:translation"/>
    <property type="evidence" value="ECO:0007669"/>
    <property type="project" value="InterPro"/>
</dbReference>
<sequence>MGKRNNMIPNGHFHKDWERFVKTWFNQPARKYRRKQTRIKKTRTVAPRPVKLLRPVVHCPTVRYHTKIRPGKGFTLAELKASGINRRLATTIGIAVDARRRNKSVESLQTNAQRLKEYKSKLILFPLNEKKPKSGEATQEEMKLATQVKGEIMPVRHQARVKAKARVISESEKKFSAYTTVRTARADARLVGIRAKRAKDAAENPDEVAKDKKPKK</sequence>
<dbReference type="Gene3D" id="1.20.5.110">
    <property type="match status" value="1"/>
</dbReference>
<evidence type="ECO:0000313" key="8">
    <source>
        <dbReference type="EMBL" id="KAK9302269.1"/>
    </source>
</evidence>
<keyword evidence="9" id="KW-1185">Reference proteome</keyword>
<feature type="compositionally biased region" description="Basic and acidic residues" evidence="7">
    <location>
        <begin position="198"/>
        <end position="216"/>
    </location>
</feature>
<comment type="caution">
    <text evidence="8">The sequence shown here is derived from an EMBL/GenBank/DDBJ whole genome shotgun (WGS) entry which is preliminary data.</text>
</comment>
<dbReference type="InterPro" id="IPR001380">
    <property type="entry name" value="Ribosomal_eL13"/>
</dbReference>
<comment type="similarity">
    <text evidence="1 6">Belongs to the eukaryotic ribosomal protein eL13 family.</text>
</comment>
<keyword evidence="3 6" id="KW-0687">Ribonucleoprotein</keyword>